<proteinExistence type="predicted"/>
<organism evidence="1 2">
    <name type="scientific">Pelagibaculum spongiae</name>
    <dbReference type="NCBI Taxonomy" id="2080658"/>
    <lineage>
        <taxon>Bacteria</taxon>
        <taxon>Pseudomonadati</taxon>
        <taxon>Pseudomonadota</taxon>
        <taxon>Gammaproteobacteria</taxon>
        <taxon>Oceanospirillales</taxon>
        <taxon>Pelagibaculum</taxon>
    </lineage>
</organism>
<dbReference type="AlphaFoldDB" id="A0A2V1GWF4"/>
<dbReference type="EMBL" id="QDDL01000001">
    <property type="protein sequence ID" value="PVZ71511.1"/>
    <property type="molecule type" value="Genomic_DNA"/>
</dbReference>
<comment type="caution">
    <text evidence="1">The sequence shown here is derived from an EMBL/GenBank/DDBJ whole genome shotgun (WGS) entry which is preliminary data.</text>
</comment>
<dbReference type="Proteomes" id="UP000244906">
    <property type="component" value="Unassembled WGS sequence"/>
</dbReference>
<name>A0A2V1GWF4_9GAMM</name>
<gene>
    <name evidence="1" type="ORF">DC094_00215</name>
</gene>
<protein>
    <submittedName>
        <fullName evidence="1">Uncharacterized protein</fullName>
    </submittedName>
</protein>
<keyword evidence="2" id="KW-1185">Reference proteome</keyword>
<evidence type="ECO:0000313" key="2">
    <source>
        <dbReference type="Proteomes" id="UP000244906"/>
    </source>
</evidence>
<sequence length="80" mass="8646">MMARNPVSATIHVWLSYDPFGKGHSLLGNIGAYGHAAMQLSDSSCKAFTNNYLSWWPEGSAGRSSILPGKKFSAQKITSI</sequence>
<evidence type="ECO:0000313" key="1">
    <source>
        <dbReference type="EMBL" id="PVZ71511.1"/>
    </source>
</evidence>
<accession>A0A2V1GWF4</accession>
<reference evidence="1 2" key="1">
    <citation type="submission" date="2018-04" db="EMBL/GenBank/DDBJ databases">
        <title>Thalassorhabdus spongiae gen. nov., sp. nov., isolated from a marine sponge in South-West Iceland.</title>
        <authorList>
            <person name="Knobloch S."/>
            <person name="Daussin A."/>
            <person name="Johannsson R."/>
            <person name="Marteinsson V.T."/>
        </authorList>
    </citation>
    <scope>NUCLEOTIDE SEQUENCE [LARGE SCALE GENOMIC DNA]</scope>
    <source>
        <strain evidence="1 2">Hp12</strain>
    </source>
</reference>